<feature type="region of interest" description="Disordered" evidence="1">
    <location>
        <begin position="1"/>
        <end position="52"/>
    </location>
</feature>
<evidence type="ECO:0000313" key="2">
    <source>
        <dbReference type="EMBL" id="RAR12643.1"/>
    </source>
</evidence>
<accession>A0A364N693</accession>
<sequence>MRKISETAQQGIRQEFGSHPQITDPESPEAAPSRLPDDPEVPHLLPPPARKSIVQAIPELVGEVARSPKKRGAKDEPCQGSQCIMDSVDKIVEKNFGYKVDASSRANACYEGDYFDDEDDTAESEEEVEDDDEDNYYVSDEEQMKIRAAERNPTENTAKKAYNDEAELVNRR</sequence>
<name>A0A364N693_STELY</name>
<protein>
    <submittedName>
        <fullName evidence="2">Uncharacterized protein</fullName>
    </submittedName>
</protein>
<evidence type="ECO:0000256" key="1">
    <source>
        <dbReference type="SAM" id="MobiDB-lite"/>
    </source>
</evidence>
<keyword evidence="3" id="KW-1185">Reference proteome</keyword>
<gene>
    <name evidence="2" type="ORF">DDE83_004040</name>
</gene>
<proteinExistence type="predicted"/>
<feature type="compositionally biased region" description="Acidic residues" evidence="1">
    <location>
        <begin position="113"/>
        <end position="141"/>
    </location>
</feature>
<dbReference type="Proteomes" id="UP000249619">
    <property type="component" value="Unassembled WGS sequence"/>
</dbReference>
<comment type="caution">
    <text evidence="2">The sequence shown here is derived from an EMBL/GenBank/DDBJ whole genome shotgun (WGS) entry which is preliminary data.</text>
</comment>
<feature type="compositionally biased region" description="Polar residues" evidence="1">
    <location>
        <begin position="1"/>
        <end position="12"/>
    </location>
</feature>
<organism evidence="2 3">
    <name type="scientific">Stemphylium lycopersici</name>
    <name type="common">Tomato gray leaf spot disease fungus</name>
    <name type="synonym">Thyrospora lycopersici</name>
    <dbReference type="NCBI Taxonomy" id="183478"/>
    <lineage>
        <taxon>Eukaryota</taxon>
        <taxon>Fungi</taxon>
        <taxon>Dikarya</taxon>
        <taxon>Ascomycota</taxon>
        <taxon>Pezizomycotina</taxon>
        <taxon>Dothideomycetes</taxon>
        <taxon>Pleosporomycetidae</taxon>
        <taxon>Pleosporales</taxon>
        <taxon>Pleosporineae</taxon>
        <taxon>Pleosporaceae</taxon>
        <taxon>Stemphylium</taxon>
    </lineage>
</organism>
<dbReference type="EMBL" id="QGDH01000048">
    <property type="protein sequence ID" value="RAR12643.1"/>
    <property type="molecule type" value="Genomic_DNA"/>
</dbReference>
<dbReference type="AlphaFoldDB" id="A0A364N693"/>
<feature type="compositionally biased region" description="Basic and acidic residues" evidence="1">
    <location>
        <begin position="142"/>
        <end position="172"/>
    </location>
</feature>
<reference evidence="3" key="1">
    <citation type="submission" date="2018-05" db="EMBL/GenBank/DDBJ databases">
        <title>Draft genome sequence of Stemphylium lycopersici strain CIDEFI 213.</title>
        <authorList>
            <person name="Medina R."/>
            <person name="Franco M.E.E."/>
            <person name="Lucentini C.G."/>
            <person name="Saparrat M.C.N."/>
            <person name="Balatti P.A."/>
        </authorList>
    </citation>
    <scope>NUCLEOTIDE SEQUENCE [LARGE SCALE GENOMIC DNA]</scope>
    <source>
        <strain evidence="3">CIDEFI 213</strain>
    </source>
</reference>
<evidence type="ECO:0000313" key="3">
    <source>
        <dbReference type="Proteomes" id="UP000249619"/>
    </source>
</evidence>
<feature type="region of interest" description="Disordered" evidence="1">
    <location>
        <begin position="107"/>
        <end position="172"/>
    </location>
</feature>